<dbReference type="InterPro" id="IPR036188">
    <property type="entry name" value="FAD/NAD-bd_sf"/>
</dbReference>
<reference evidence="2 3" key="1">
    <citation type="submission" date="2019-07" db="EMBL/GenBank/DDBJ databases">
        <title>Quadrisphaera sp. strain DD2A genome sequencing and assembly.</title>
        <authorList>
            <person name="Kim I."/>
        </authorList>
    </citation>
    <scope>NUCLEOTIDE SEQUENCE [LARGE SCALE GENOMIC DNA]</scope>
    <source>
        <strain evidence="2 3">DD2A</strain>
    </source>
</reference>
<proteinExistence type="predicted"/>
<dbReference type="InterPro" id="IPR051704">
    <property type="entry name" value="FAD_aromatic-hydroxylase"/>
</dbReference>
<dbReference type="PRINTS" id="PR00420">
    <property type="entry name" value="RNGMNOXGNASE"/>
</dbReference>
<dbReference type="Gene3D" id="3.30.9.10">
    <property type="entry name" value="D-Amino Acid Oxidase, subunit A, domain 2"/>
    <property type="match status" value="1"/>
</dbReference>
<keyword evidence="3" id="KW-1185">Reference proteome</keyword>
<dbReference type="Gene3D" id="3.50.50.60">
    <property type="entry name" value="FAD/NAD(P)-binding domain"/>
    <property type="match status" value="1"/>
</dbReference>
<gene>
    <name evidence="2" type="ORF">FMM08_14660</name>
</gene>
<keyword evidence="2" id="KW-0503">Monooxygenase</keyword>
<dbReference type="PANTHER" id="PTHR46865">
    <property type="entry name" value="OXIDOREDUCTASE-RELATED"/>
    <property type="match status" value="1"/>
</dbReference>
<protein>
    <submittedName>
        <fullName evidence="2">FAD-binding monooxygenase</fullName>
    </submittedName>
</protein>
<keyword evidence="2" id="KW-0560">Oxidoreductase</keyword>
<dbReference type="GO" id="GO:0071949">
    <property type="term" value="F:FAD binding"/>
    <property type="evidence" value="ECO:0007669"/>
    <property type="project" value="InterPro"/>
</dbReference>
<feature type="domain" description="FAD-binding" evidence="1">
    <location>
        <begin position="8"/>
        <end position="352"/>
    </location>
</feature>
<organism evidence="2 3">
    <name type="scientific">Quadrisphaera setariae</name>
    <dbReference type="NCBI Taxonomy" id="2593304"/>
    <lineage>
        <taxon>Bacteria</taxon>
        <taxon>Bacillati</taxon>
        <taxon>Actinomycetota</taxon>
        <taxon>Actinomycetes</taxon>
        <taxon>Kineosporiales</taxon>
        <taxon>Kineosporiaceae</taxon>
        <taxon>Quadrisphaera</taxon>
    </lineage>
</organism>
<dbReference type="Proteomes" id="UP000321234">
    <property type="component" value="Unassembled WGS sequence"/>
</dbReference>
<dbReference type="GO" id="GO:0004497">
    <property type="term" value="F:monooxygenase activity"/>
    <property type="evidence" value="ECO:0007669"/>
    <property type="project" value="UniProtKB-KW"/>
</dbReference>
<comment type="caution">
    <text evidence="2">The sequence shown here is derived from an EMBL/GenBank/DDBJ whole genome shotgun (WGS) entry which is preliminary data.</text>
</comment>
<dbReference type="AlphaFoldDB" id="A0A5C8ZDH2"/>
<dbReference type="InterPro" id="IPR002938">
    <property type="entry name" value="FAD-bd"/>
</dbReference>
<sequence length="417" mass="44275">MVPGRVSKVLVSGASIAGPALAHGLARAGTDVTVVERAPELREGGHNIDVRGAGREVLRRMGLEQQVLEHTTGEEGTRFLDERGRVLGSFPASTSQTGGPTAEVEVLRGRLSRLLVDSCAGLPGSVDWRFGEQVAEVRDGAEHGDDGGVDVTFASGAQERFDVVVVAEGLRSRTRQRVFGGDRSSHVRELGAYCAYLTVPRESGDDRYWTWQVLGRGRSAHLRPDDEGTTRGLLTFLADVPGLDELEPQAAALVVQRLYAGTGPIGERLAAALDTEPFYFEALGQAVLPRWSRGRVVLAGDAAHCASPVSGMSTTLALVGAHVLAGELMRPGATLPAALQAYERTLRPLVDAAQKLPPGTPRIGNPRTTAEIRVLGALVGAASSRAVQRLRLGERLISPPADAVDLPSYPHLAEPVR</sequence>
<evidence type="ECO:0000259" key="1">
    <source>
        <dbReference type="Pfam" id="PF01494"/>
    </source>
</evidence>
<dbReference type="Pfam" id="PF01494">
    <property type="entry name" value="FAD_binding_3"/>
    <property type="match status" value="1"/>
</dbReference>
<accession>A0A5C8ZDH2</accession>
<dbReference type="OrthoDB" id="3356051at2"/>
<dbReference type="PANTHER" id="PTHR46865:SF2">
    <property type="entry name" value="MONOOXYGENASE"/>
    <property type="match status" value="1"/>
</dbReference>
<dbReference type="EMBL" id="VKAC01000008">
    <property type="protein sequence ID" value="TXR55534.1"/>
    <property type="molecule type" value="Genomic_DNA"/>
</dbReference>
<dbReference type="RefSeq" id="WP_147927110.1">
    <property type="nucleotide sequence ID" value="NZ_VKAC01000008.1"/>
</dbReference>
<evidence type="ECO:0000313" key="3">
    <source>
        <dbReference type="Proteomes" id="UP000321234"/>
    </source>
</evidence>
<dbReference type="SUPFAM" id="SSF51905">
    <property type="entry name" value="FAD/NAD(P)-binding domain"/>
    <property type="match status" value="1"/>
</dbReference>
<evidence type="ECO:0000313" key="2">
    <source>
        <dbReference type="EMBL" id="TXR55534.1"/>
    </source>
</evidence>
<name>A0A5C8ZDH2_9ACTN</name>